<reference evidence="2 3" key="1">
    <citation type="submission" date="2019-05" db="EMBL/GenBank/DDBJ databases">
        <title>Emergence of the Ug99 lineage of the wheat stem rust pathogen through somatic hybridization.</title>
        <authorList>
            <person name="Li F."/>
            <person name="Upadhyaya N.M."/>
            <person name="Sperschneider J."/>
            <person name="Matny O."/>
            <person name="Nguyen-Phuc H."/>
            <person name="Mago R."/>
            <person name="Raley C."/>
            <person name="Miller M.E."/>
            <person name="Silverstein K.A.T."/>
            <person name="Henningsen E."/>
            <person name="Hirsch C.D."/>
            <person name="Visser B."/>
            <person name="Pretorius Z.A."/>
            <person name="Steffenson B.J."/>
            <person name="Schwessinger B."/>
            <person name="Dodds P.N."/>
            <person name="Figueroa M."/>
        </authorList>
    </citation>
    <scope>NUCLEOTIDE SEQUENCE [LARGE SCALE GENOMIC DNA]</scope>
    <source>
        <strain evidence="2 3">Ug99</strain>
    </source>
</reference>
<dbReference type="AlphaFoldDB" id="A0A5B0LJE2"/>
<evidence type="ECO:0000313" key="2">
    <source>
        <dbReference type="EMBL" id="KAA1064186.1"/>
    </source>
</evidence>
<organism evidence="2 3">
    <name type="scientific">Puccinia graminis f. sp. tritici</name>
    <dbReference type="NCBI Taxonomy" id="56615"/>
    <lineage>
        <taxon>Eukaryota</taxon>
        <taxon>Fungi</taxon>
        <taxon>Dikarya</taxon>
        <taxon>Basidiomycota</taxon>
        <taxon>Pucciniomycotina</taxon>
        <taxon>Pucciniomycetes</taxon>
        <taxon>Pucciniales</taxon>
        <taxon>Pucciniaceae</taxon>
        <taxon>Puccinia</taxon>
    </lineage>
</organism>
<feature type="region of interest" description="Disordered" evidence="1">
    <location>
        <begin position="37"/>
        <end position="65"/>
    </location>
</feature>
<protein>
    <submittedName>
        <fullName evidence="2">Uncharacterized protein</fullName>
    </submittedName>
</protein>
<gene>
    <name evidence="2" type="ORF">PGTUg99_004769</name>
</gene>
<dbReference type="Proteomes" id="UP000325313">
    <property type="component" value="Unassembled WGS sequence"/>
</dbReference>
<proteinExistence type="predicted"/>
<name>A0A5B0LJE2_PUCGR</name>
<accession>A0A5B0LJE2</accession>
<evidence type="ECO:0000256" key="1">
    <source>
        <dbReference type="SAM" id="MobiDB-lite"/>
    </source>
</evidence>
<dbReference type="EMBL" id="VDEP01000514">
    <property type="protein sequence ID" value="KAA1064186.1"/>
    <property type="molecule type" value="Genomic_DNA"/>
</dbReference>
<evidence type="ECO:0000313" key="3">
    <source>
        <dbReference type="Proteomes" id="UP000325313"/>
    </source>
</evidence>
<sequence>MNADTLEALVCGQDWIKVEDGLFRFDEVNDNEDDVLTLNPTLPDPNPKHPKTGSDLGSRIPFLSRPDPPRDLCPVGFGHGFLAQTRPTYTLN</sequence>
<comment type="caution">
    <text evidence="2">The sequence shown here is derived from an EMBL/GenBank/DDBJ whole genome shotgun (WGS) entry which is preliminary data.</text>
</comment>